<dbReference type="GO" id="GO:0007165">
    <property type="term" value="P:signal transduction"/>
    <property type="evidence" value="ECO:0000318"/>
    <property type="project" value="GO_Central"/>
</dbReference>
<sequence>MSSKAIFNPSNSFVLSDLPNDITESKVMDIYGDSKPKLVKLLYLTPQIFTNRAVLVHENMDKANDFSARYLGPHTAGTDYTLYYSIQPFNYSDDPPPGEIPTRQQIDDDGANQSPFLPGNCIKDWLKLESIPNLPKVTKFMWLRFNRIVRLDKAFERVTNLNLKGNELEEIAPGITFPVMRVCNLSLNKLKHFTNFQTFCPKIEDLNLSYNQLIDIDPSIADATTLENLDLSHNQIEELPKLPPSLTKLFAHFNKITKCDTSVIPKFEEVTIWDNLLTEIPEYLRGHVGNCTIAHNRLTSFDASWTIYGITMLDISSMELESINGDIFKLPKLNQLILFNNKLKSLPQELTYNTSLLFLDISQNPFDPEEIPQIPFQLQYFRCNFCGIEELSDIIPNPNCLQSLHAIGNELYNLPVLPEITELIVAKNNLMDLPLINANVLVPVTIDASHNQISSIIPYASPFITLDLSYNNLTSIPPSLFQFKSHIKLTGNQISQVFNKDSIGSLTGLDIFRTNSSFEGSTTPISIFELVTRLENDSQVANDTKHLFFSGENIGYSEMIGRRPNMEDAIVIRENFREKLHIAAVFDGHSGHSVARSCAASLPDLLRNDETINSDAIKKHLDHINHVLLSSNDLAGSTMQFAIIDMNNNHLTIMQLGDSRSVVYKNDGRVTFYTQEMRPERRSELARLREDRIRLKRLRTGGMLACSTSIGDFQVKGISHEPEVIEMDISDDDRWIVIACDGLWDDVNNESAAKILLDSESPHVAATLLRDLAFQRGSEDNISVIVVDLDLLRN</sequence>
<accession>A2EP81</accession>
<dbReference type="InterPro" id="IPR003591">
    <property type="entry name" value="Leu-rich_rpt_typical-subtyp"/>
</dbReference>
<dbReference type="FunFam" id="3.80.10.10:FF:002879">
    <property type="entry name" value="Leucine Rich Repeat family protein"/>
    <property type="match status" value="1"/>
</dbReference>
<dbReference type="CDD" id="cd00143">
    <property type="entry name" value="PP2Cc"/>
    <property type="match status" value="1"/>
</dbReference>
<name>A2EP81_TRIV3</name>
<dbReference type="AlphaFoldDB" id="A2EP81"/>
<dbReference type="DNASU" id="4763414"/>
<dbReference type="SMR" id="A2EP81"/>
<dbReference type="OrthoDB" id="343114at2759"/>
<dbReference type="FunCoup" id="A2EP81">
    <property type="interactions" value="165"/>
</dbReference>
<dbReference type="EMBL" id="DS113446">
    <property type="protein sequence ID" value="EAY05548.1"/>
    <property type="molecule type" value="Genomic_DNA"/>
</dbReference>
<dbReference type="PROSITE" id="PS51746">
    <property type="entry name" value="PPM_2"/>
    <property type="match status" value="1"/>
</dbReference>
<dbReference type="Gene3D" id="3.60.40.10">
    <property type="entry name" value="PPM-type phosphatase domain"/>
    <property type="match status" value="1"/>
</dbReference>
<dbReference type="Gene3D" id="3.80.10.10">
    <property type="entry name" value="Ribonuclease Inhibitor"/>
    <property type="match status" value="3"/>
</dbReference>
<dbReference type="InterPro" id="IPR001932">
    <property type="entry name" value="PPM-type_phosphatase-like_dom"/>
</dbReference>
<feature type="domain" description="PPM-type phosphatase" evidence="3">
    <location>
        <begin position="553"/>
        <end position="789"/>
    </location>
</feature>
<evidence type="ECO:0000313" key="4">
    <source>
        <dbReference type="EMBL" id="EAY05548.1"/>
    </source>
</evidence>
<protein>
    <submittedName>
        <fullName evidence="4">Protein phosphatase 2C, putative</fullName>
    </submittedName>
</protein>
<dbReference type="VEuPathDB" id="TrichDB:TVAG_319030"/>
<dbReference type="KEGG" id="tva:4763414"/>
<dbReference type="SMART" id="SM00332">
    <property type="entry name" value="PP2Cc"/>
    <property type="match status" value="1"/>
</dbReference>
<dbReference type="STRING" id="5722.A2EP81"/>
<keyword evidence="2" id="KW-0677">Repeat</keyword>
<dbReference type="Proteomes" id="UP000001542">
    <property type="component" value="Unassembled WGS sequence"/>
</dbReference>
<organism evidence="4 5">
    <name type="scientific">Trichomonas vaginalis (strain ATCC PRA-98 / G3)</name>
    <dbReference type="NCBI Taxonomy" id="412133"/>
    <lineage>
        <taxon>Eukaryota</taxon>
        <taxon>Metamonada</taxon>
        <taxon>Parabasalia</taxon>
        <taxon>Trichomonadida</taxon>
        <taxon>Trichomonadidae</taxon>
        <taxon>Trichomonas</taxon>
    </lineage>
</organism>
<dbReference type="VEuPathDB" id="TrichDB:TVAGG3_0178450"/>
<dbReference type="SMART" id="SM00331">
    <property type="entry name" value="PP2C_SIG"/>
    <property type="match status" value="1"/>
</dbReference>
<dbReference type="SMART" id="SM00364">
    <property type="entry name" value="LRR_BAC"/>
    <property type="match status" value="6"/>
</dbReference>
<dbReference type="InterPro" id="IPR036457">
    <property type="entry name" value="PPM-type-like_dom_sf"/>
</dbReference>
<evidence type="ECO:0000259" key="3">
    <source>
        <dbReference type="PROSITE" id="PS51746"/>
    </source>
</evidence>
<keyword evidence="5" id="KW-1185">Reference proteome</keyword>
<dbReference type="InterPro" id="IPR001611">
    <property type="entry name" value="Leu-rich_rpt"/>
</dbReference>
<gene>
    <name evidence="4" type="ORF">TVAG_319030</name>
</gene>
<dbReference type="SMART" id="SM00369">
    <property type="entry name" value="LRR_TYP"/>
    <property type="match status" value="5"/>
</dbReference>
<dbReference type="SUPFAM" id="SSF52058">
    <property type="entry name" value="L domain-like"/>
    <property type="match status" value="1"/>
</dbReference>
<keyword evidence="1" id="KW-0433">Leucine-rich repeat</keyword>
<dbReference type="PANTHER" id="PTHR47992">
    <property type="entry name" value="PROTEIN PHOSPHATASE"/>
    <property type="match status" value="1"/>
</dbReference>
<dbReference type="GO" id="GO:0004722">
    <property type="term" value="F:protein serine/threonine phosphatase activity"/>
    <property type="evidence" value="ECO:0000318"/>
    <property type="project" value="GO_Central"/>
</dbReference>
<dbReference type="RefSeq" id="XP_001317771.1">
    <property type="nucleotide sequence ID" value="XM_001317736.1"/>
</dbReference>
<evidence type="ECO:0000256" key="1">
    <source>
        <dbReference type="ARBA" id="ARBA00022614"/>
    </source>
</evidence>
<evidence type="ECO:0000313" key="5">
    <source>
        <dbReference type="Proteomes" id="UP000001542"/>
    </source>
</evidence>
<dbReference type="FunFam" id="3.60.40.10:FF:000035">
    <property type="entry name" value="Leucine rich repeat protein phosphatase 2c domain containing protein"/>
    <property type="match status" value="1"/>
</dbReference>
<proteinExistence type="predicted"/>
<dbReference type="SUPFAM" id="SSF81606">
    <property type="entry name" value="PP2C-like"/>
    <property type="match status" value="1"/>
</dbReference>
<dbReference type="InterPro" id="IPR032675">
    <property type="entry name" value="LRR_dom_sf"/>
</dbReference>
<dbReference type="InParanoid" id="A2EP81"/>
<reference evidence="4" key="2">
    <citation type="journal article" date="2007" name="Science">
        <title>Draft genome sequence of the sexually transmitted pathogen Trichomonas vaginalis.</title>
        <authorList>
            <person name="Carlton J.M."/>
            <person name="Hirt R.P."/>
            <person name="Silva J.C."/>
            <person name="Delcher A.L."/>
            <person name="Schatz M."/>
            <person name="Zhao Q."/>
            <person name="Wortman J.R."/>
            <person name="Bidwell S.L."/>
            <person name="Alsmark U.C.M."/>
            <person name="Besteiro S."/>
            <person name="Sicheritz-Ponten T."/>
            <person name="Noel C.J."/>
            <person name="Dacks J.B."/>
            <person name="Foster P.G."/>
            <person name="Simillion C."/>
            <person name="Van de Peer Y."/>
            <person name="Miranda-Saavedra D."/>
            <person name="Barton G.J."/>
            <person name="Westrop G.D."/>
            <person name="Mueller S."/>
            <person name="Dessi D."/>
            <person name="Fiori P.L."/>
            <person name="Ren Q."/>
            <person name="Paulsen I."/>
            <person name="Zhang H."/>
            <person name="Bastida-Corcuera F.D."/>
            <person name="Simoes-Barbosa A."/>
            <person name="Brown M.T."/>
            <person name="Hayes R.D."/>
            <person name="Mukherjee M."/>
            <person name="Okumura C.Y."/>
            <person name="Schneider R."/>
            <person name="Smith A.J."/>
            <person name="Vanacova S."/>
            <person name="Villalvazo M."/>
            <person name="Haas B.J."/>
            <person name="Pertea M."/>
            <person name="Feldblyum T.V."/>
            <person name="Utterback T.R."/>
            <person name="Shu C.L."/>
            <person name="Osoegawa K."/>
            <person name="de Jong P.J."/>
            <person name="Hrdy I."/>
            <person name="Horvathova L."/>
            <person name="Zubacova Z."/>
            <person name="Dolezal P."/>
            <person name="Malik S.B."/>
            <person name="Logsdon J.M. Jr."/>
            <person name="Henze K."/>
            <person name="Gupta A."/>
            <person name="Wang C.C."/>
            <person name="Dunne R.L."/>
            <person name="Upcroft J.A."/>
            <person name="Upcroft P."/>
            <person name="White O."/>
            <person name="Salzberg S.L."/>
            <person name="Tang P."/>
            <person name="Chiu C.-H."/>
            <person name="Lee Y.-S."/>
            <person name="Embley T.M."/>
            <person name="Coombs G.H."/>
            <person name="Mottram J.C."/>
            <person name="Tachezy J."/>
            <person name="Fraser-Liggett C.M."/>
            <person name="Johnson P.J."/>
        </authorList>
    </citation>
    <scope>NUCLEOTIDE SEQUENCE [LARGE SCALE GENOMIC DNA]</scope>
    <source>
        <strain evidence="4">G3</strain>
    </source>
</reference>
<dbReference type="eggNOG" id="KOG0618">
    <property type="taxonomic scope" value="Eukaryota"/>
</dbReference>
<dbReference type="Pfam" id="PF00481">
    <property type="entry name" value="PP2C"/>
    <property type="match status" value="1"/>
</dbReference>
<evidence type="ECO:0000256" key="2">
    <source>
        <dbReference type="ARBA" id="ARBA00022737"/>
    </source>
</evidence>
<dbReference type="InterPro" id="IPR015655">
    <property type="entry name" value="PP2C"/>
</dbReference>
<dbReference type="Pfam" id="PF00560">
    <property type="entry name" value="LRR_1"/>
    <property type="match status" value="2"/>
</dbReference>
<reference evidence="4" key="1">
    <citation type="submission" date="2006-10" db="EMBL/GenBank/DDBJ databases">
        <authorList>
            <person name="Amadeo P."/>
            <person name="Zhao Q."/>
            <person name="Wortman J."/>
            <person name="Fraser-Liggett C."/>
            <person name="Carlton J."/>
        </authorList>
    </citation>
    <scope>NUCLEOTIDE SEQUENCE</scope>
    <source>
        <strain evidence="4">G3</strain>
    </source>
</reference>
<dbReference type="PROSITE" id="PS51450">
    <property type="entry name" value="LRR"/>
    <property type="match status" value="1"/>
</dbReference>